<accession>A0A5Q0M6H1</accession>
<feature type="domain" description="FAD-binding" evidence="4">
    <location>
        <begin position="17"/>
        <end position="381"/>
    </location>
</feature>
<dbReference type="RefSeq" id="WP_153283662.1">
    <property type="nucleotide sequence ID" value="NZ_CP045644.1"/>
</dbReference>
<name>A0A5Q0M6H1_VARPD</name>
<evidence type="ECO:0000313" key="5">
    <source>
        <dbReference type="EMBL" id="QFZ85046.1"/>
    </source>
</evidence>
<evidence type="ECO:0000313" key="6">
    <source>
        <dbReference type="Proteomes" id="UP000326780"/>
    </source>
</evidence>
<protein>
    <recommendedName>
        <fullName evidence="4">FAD-binding domain-containing protein</fullName>
    </recommendedName>
</protein>
<dbReference type="Pfam" id="PF01494">
    <property type="entry name" value="FAD_binding_3"/>
    <property type="match status" value="1"/>
</dbReference>
<dbReference type="InterPro" id="IPR002938">
    <property type="entry name" value="FAD-bd"/>
</dbReference>
<evidence type="ECO:0000256" key="2">
    <source>
        <dbReference type="ARBA" id="ARBA00022630"/>
    </source>
</evidence>
<dbReference type="EMBL" id="CP045644">
    <property type="protein sequence ID" value="QFZ85046.1"/>
    <property type="molecule type" value="Genomic_DNA"/>
</dbReference>
<dbReference type="InterPro" id="IPR050641">
    <property type="entry name" value="RIFMO-like"/>
</dbReference>
<dbReference type="Gene3D" id="3.30.9.10">
    <property type="entry name" value="D-Amino Acid Oxidase, subunit A, domain 2"/>
    <property type="match status" value="1"/>
</dbReference>
<dbReference type="PANTHER" id="PTHR43004:SF19">
    <property type="entry name" value="BINDING MONOOXYGENASE, PUTATIVE (JCVI)-RELATED"/>
    <property type="match status" value="1"/>
</dbReference>
<organism evidence="5 6">
    <name type="scientific">Variovorax paradoxus</name>
    <dbReference type="NCBI Taxonomy" id="34073"/>
    <lineage>
        <taxon>Bacteria</taxon>
        <taxon>Pseudomonadati</taxon>
        <taxon>Pseudomonadota</taxon>
        <taxon>Betaproteobacteria</taxon>
        <taxon>Burkholderiales</taxon>
        <taxon>Comamonadaceae</taxon>
        <taxon>Variovorax</taxon>
    </lineage>
</organism>
<dbReference type="GO" id="GO:0016709">
    <property type="term" value="F:oxidoreductase activity, acting on paired donors, with incorporation or reduction of molecular oxygen, NAD(P)H as one donor, and incorporation of one atom of oxygen"/>
    <property type="evidence" value="ECO:0007669"/>
    <property type="project" value="UniProtKB-ARBA"/>
</dbReference>
<dbReference type="PRINTS" id="PR00420">
    <property type="entry name" value="RNGMNOXGNASE"/>
</dbReference>
<dbReference type="PANTHER" id="PTHR43004">
    <property type="entry name" value="TRK SYSTEM POTASSIUM UPTAKE PROTEIN"/>
    <property type="match status" value="1"/>
</dbReference>
<evidence type="ECO:0000259" key="4">
    <source>
        <dbReference type="Pfam" id="PF01494"/>
    </source>
</evidence>
<dbReference type="NCBIfam" id="NF004780">
    <property type="entry name" value="PRK06126.1"/>
    <property type="match status" value="1"/>
</dbReference>
<evidence type="ECO:0000256" key="1">
    <source>
        <dbReference type="ARBA" id="ARBA00001974"/>
    </source>
</evidence>
<dbReference type="SUPFAM" id="SSF51905">
    <property type="entry name" value="FAD/NAD(P)-binding domain"/>
    <property type="match status" value="1"/>
</dbReference>
<sequence>MTATPRPAAGHPPLIATDVLIAGGGPCGLMLANELGRRGIRCLLVDAKPGTAFNPQANATQARTMEHFRRLGFAHEIRALGLPADHPTDIAYFTRFGGHELARISLPTAAEAAVKVKTMTGSWSAAELPHRVSQKFVEQTLRRHAQAWPSADVRYGWRLERFSDEGGSVSATVRPSEGGPAQDVVAKFLIGTDGARSLVRQQLGIEWGGVSGIQREFMGGKMFAIYLRAPRFLSALQSPKAWMYVAVNHQRRAFMASVDGVSEYAFHAALRPGEDAEGWTEADARRVFAEAVGVDVPIEILSMGTWLAGHALVAQRFQKGRVFIAGDAAHLFTPTGGLGYNTAVEDAVNLGWKLASVIRGQAPLALLDSYEAERRPLAERNTGYARKFADSVGLFAAKPELEETSTRGDAERKLAGLHFDAHARLEFNIPGVTFGGRYDGSPIILGDGAALPPDEPNAYTPTASPGGRPPHAWLDDGRSLFDLFHAEWTLLALGPDSPDTQAFEAAARDLEVDLRVVRLAQPSLRELYEAPLALIRPDQIVAWRGAAADDAASVLSRVTARLCAAAPHGTSTPSTISVDATGGNRA</sequence>
<comment type="cofactor">
    <cofactor evidence="1">
        <name>FAD</name>
        <dbReference type="ChEBI" id="CHEBI:57692"/>
    </cofactor>
</comment>
<reference evidence="5 6" key="1">
    <citation type="submission" date="2019-10" db="EMBL/GenBank/DDBJ databases">
        <title>Complete genome sequence of Variovorax paradoxus 5C-2.</title>
        <authorList>
            <person name="Gogoleva N.E."/>
            <person name="Balkin A.S."/>
        </authorList>
    </citation>
    <scope>NUCLEOTIDE SEQUENCE [LARGE SCALE GENOMIC DNA]</scope>
    <source>
        <strain evidence="5 6">5C-2</strain>
    </source>
</reference>
<keyword evidence="2" id="KW-0285">Flavoprotein</keyword>
<keyword evidence="3" id="KW-0274">FAD</keyword>
<dbReference type="Pfam" id="PF21274">
    <property type="entry name" value="Rng_hyd_C"/>
    <property type="match status" value="1"/>
</dbReference>
<dbReference type="Gene3D" id="3.50.50.60">
    <property type="entry name" value="FAD/NAD(P)-binding domain"/>
    <property type="match status" value="1"/>
</dbReference>
<gene>
    <name evidence="5" type="ORF">GFK26_20925</name>
</gene>
<dbReference type="InterPro" id="IPR036188">
    <property type="entry name" value="FAD/NAD-bd_sf"/>
</dbReference>
<dbReference type="AlphaFoldDB" id="A0A5Q0M6H1"/>
<dbReference type="Proteomes" id="UP000326780">
    <property type="component" value="Chromosome"/>
</dbReference>
<dbReference type="GO" id="GO:0071949">
    <property type="term" value="F:FAD binding"/>
    <property type="evidence" value="ECO:0007669"/>
    <property type="project" value="InterPro"/>
</dbReference>
<dbReference type="Gene3D" id="3.40.30.120">
    <property type="match status" value="1"/>
</dbReference>
<proteinExistence type="predicted"/>
<evidence type="ECO:0000256" key="3">
    <source>
        <dbReference type="ARBA" id="ARBA00022827"/>
    </source>
</evidence>